<accession>A0ABQ4YRR9</accession>
<evidence type="ECO:0000313" key="2">
    <source>
        <dbReference type="Proteomes" id="UP001151760"/>
    </source>
</evidence>
<dbReference type="EMBL" id="BQNB010010649">
    <property type="protein sequence ID" value="GJS80126.1"/>
    <property type="molecule type" value="Genomic_DNA"/>
</dbReference>
<organism evidence="1 2">
    <name type="scientific">Tanacetum coccineum</name>
    <dbReference type="NCBI Taxonomy" id="301880"/>
    <lineage>
        <taxon>Eukaryota</taxon>
        <taxon>Viridiplantae</taxon>
        <taxon>Streptophyta</taxon>
        <taxon>Embryophyta</taxon>
        <taxon>Tracheophyta</taxon>
        <taxon>Spermatophyta</taxon>
        <taxon>Magnoliopsida</taxon>
        <taxon>eudicotyledons</taxon>
        <taxon>Gunneridae</taxon>
        <taxon>Pentapetalae</taxon>
        <taxon>asterids</taxon>
        <taxon>campanulids</taxon>
        <taxon>Asterales</taxon>
        <taxon>Asteraceae</taxon>
        <taxon>Asteroideae</taxon>
        <taxon>Anthemideae</taxon>
        <taxon>Anthemidinae</taxon>
        <taxon>Tanacetum</taxon>
    </lineage>
</organism>
<reference evidence="1" key="1">
    <citation type="journal article" date="2022" name="Int. J. Mol. Sci.">
        <title>Draft Genome of Tanacetum Coccineum: Genomic Comparison of Closely Related Tanacetum-Family Plants.</title>
        <authorList>
            <person name="Yamashiro T."/>
            <person name="Shiraishi A."/>
            <person name="Nakayama K."/>
            <person name="Satake H."/>
        </authorList>
    </citation>
    <scope>NUCLEOTIDE SEQUENCE</scope>
</reference>
<sequence length="111" mass="11936">MNMYPLQVSPPRTPGSNEYVPLVGVPSKNTGSNEYVPLAGVPSKNTRAFTCSYHFNPLKLIRNHFKSKGDDGVGGCMVAVAGKRGGDGGVVASVGWRWWSFRGDDGAMMLM</sequence>
<gene>
    <name evidence="1" type="ORF">Tco_0730007</name>
</gene>
<comment type="caution">
    <text evidence="1">The sequence shown here is derived from an EMBL/GenBank/DDBJ whole genome shotgun (WGS) entry which is preliminary data.</text>
</comment>
<protein>
    <submittedName>
        <fullName evidence="1">Uncharacterized protein</fullName>
    </submittedName>
</protein>
<evidence type="ECO:0000313" key="1">
    <source>
        <dbReference type="EMBL" id="GJS80126.1"/>
    </source>
</evidence>
<proteinExistence type="predicted"/>
<reference evidence="1" key="2">
    <citation type="submission" date="2022-01" db="EMBL/GenBank/DDBJ databases">
        <authorList>
            <person name="Yamashiro T."/>
            <person name="Shiraishi A."/>
            <person name="Satake H."/>
            <person name="Nakayama K."/>
        </authorList>
    </citation>
    <scope>NUCLEOTIDE SEQUENCE</scope>
</reference>
<name>A0ABQ4YRR9_9ASTR</name>
<dbReference type="Proteomes" id="UP001151760">
    <property type="component" value="Unassembled WGS sequence"/>
</dbReference>
<keyword evidence="2" id="KW-1185">Reference proteome</keyword>